<accession>A0ABS1GIT5</accession>
<comment type="caution">
    <text evidence="1">The sequence shown here is derived from an EMBL/GenBank/DDBJ whole genome shotgun (WGS) entry which is preliminary data.</text>
</comment>
<evidence type="ECO:0000313" key="1">
    <source>
        <dbReference type="EMBL" id="MBK3332795.1"/>
    </source>
</evidence>
<organism evidence="1 2">
    <name type="scientific">Persephonella atlantica</name>
    <dbReference type="NCBI Taxonomy" id="2699429"/>
    <lineage>
        <taxon>Bacteria</taxon>
        <taxon>Pseudomonadati</taxon>
        <taxon>Aquificota</taxon>
        <taxon>Aquificia</taxon>
        <taxon>Aquificales</taxon>
        <taxon>Hydrogenothermaceae</taxon>
        <taxon>Persephonella</taxon>
    </lineage>
</organism>
<sequence>MSEIVDKTIHFMKEESKKYQSSQQLLSDSDTFFEERKKITRFVNQHFKKLKKDEIRALADEIFNRLNLKFEEESPEKILFMLFTDSLSELIPTPAPLIFFYNGEPLIKKHSIIVEFNLLPQLISKIEDLDPYKKHQIALQLFPEDEIIIEGVSLKLAQLNFLILNLLDKVLHEEVFPLDRILIQKEGKLSVDSSMLMFALVSVFAGMYEAVTGEKQQFQGKYYTQELSKYFVKIKNYAKNQLKDREEIEYLIYASKLEEKSIENRVITVRDYQTQKNVFEESIRRNDVDLQEKIESVFYLLGVQNINPVLLVRYYSGDDIIYYLFETFRRAQDEGFQTERFINEMKTFLKKLFRYPYISKGMLNQKTLDRPVKLFYSEDAVFSAEYFYFTHQYERFLDMSEIIREKDEEMTLKILLAKYFTGKISKEELAGWLSLSKSKEGQFIYHLLTDNLQNIPHDNPYRYVADLYTVKASHQDIFSTVGEEGTYTLILRIMGFYPFDQTLKNLADLRFER</sequence>
<name>A0ABS1GIT5_9AQUI</name>
<dbReference type="Proteomes" id="UP000772812">
    <property type="component" value="Unassembled WGS sequence"/>
</dbReference>
<gene>
    <name evidence="1" type="ORF">GWK41_06910</name>
</gene>
<evidence type="ECO:0000313" key="2">
    <source>
        <dbReference type="Proteomes" id="UP000772812"/>
    </source>
</evidence>
<reference evidence="1 2" key="1">
    <citation type="journal article" date="2021" name="Syst. Appl. Microbiol.">
        <title>Persephonella atlantica sp. nov.: How to adapt to physico-chemical gradients in high temperature hydrothermal habitats.</title>
        <authorList>
            <person name="Francois D.X."/>
            <person name="Godfroy A."/>
            <person name="Mathien C."/>
            <person name="Aube J."/>
            <person name="Cathalot C."/>
            <person name="Lesongeur F."/>
            <person name="L'Haridon S."/>
            <person name="Philippon X."/>
            <person name="Roussel E.G."/>
        </authorList>
    </citation>
    <scope>NUCLEOTIDE SEQUENCE [LARGE SCALE GENOMIC DNA]</scope>
    <source>
        <strain evidence="1 2">MO1340</strain>
    </source>
</reference>
<proteinExistence type="predicted"/>
<keyword evidence="2" id="KW-1185">Reference proteome</keyword>
<dbReference type="RefSeq" id="WP_200674207.1">
    <property type="nucleotide sequence ID" value="NZ_JAACYA010000002.1"/>
</dbReference>
<protein>
    <submittedName>
        <fullName evidence="1">Uncharacterized protein</fullName>
    </submittedName>
</protein>
<dbReference type="EMBL" id="JAACYA010000002">
    <property type="protein sequence ID" value="MBK3332795.1"/>
    <property type="molecule type" value="Genomic_DNA"/>
</dbReference>